<name>A0ABN6VU27_9BACT</name>
<protein>
    <submittedName>
        <fullName evidence="2">Uncharacterized protein</fullName>
    </submittedName>
</protein>
<dbReference type="Proteomes" id="UP001317705">
    <property type="component" value="Chromosome"/>
</dbReference>
<evidence type="ECO:0000256" key="1">
    <source>
        <dbReference type="SAM" id="MobiDB-lite"/>
    </source>
</evidence>
<evidence type="ECO:0000313" key="3">
    <source>
        <dbReference type="Proteomes" id="UP001317705"/>
    </source>
</evidence>
<gene>
    <name evidence="2" type="ORF">GURASL_24970</name>
</gene>
<evidence type="ECO:0000313" key="2">
    <source>
        <dbReference type="EMBL" id="BDV43574.1"/>
    </source>
</evidence>
<feature type="region of interest" description="Disordered" evidence="1">
    <location>
        <begin position="50"/>
        <end position="69"/>
    </location>
</feature>
<reference evidence="2 3" key="1">
    <citation type="submission" date="2022-12" db="EMBL/GenBank/DDBJ databases">
        <title>Polyphasic characterization of Geotalea uranireducens NIT-SL11 newly isolated from a complex of sewage sludge and microbially reduced graphene oxide.</title>
        <authorList>
            <person name="Xie L."/>
            <person name="Yoshida N."/>
            <person name="Meng L."/>
        </authorList>
    </citation>
    <scope>NUCLEOTIDE SEQUENCE [LARGE SCALE GENOMIC DNA]</scope>
    <source>
        <strain evidence="2 3">NIT-SL11</strain>
    </source>
</reference>
<organism evidence="2 3">
    <name type="scientific">Geotalea uraniireducens</name>
    <dbReference type="NCBI Taxonomy" id="351604"/>
    <lineage>
        <taxon>Bacteria</taxon>
        <taxon>Pseudomonadati</taxon>
        <taxon>Thermodesulfobacteriota</taxon>
        <taxon>Desulfuromonadia</taxon>
        <taxon>Geobacterales</taxon>
        <taxon>Geobacteraceae</taxon>
        <taxon>Geotalea</taxon>
    </lineage>
</organism>
<keyword evidence="3" id="KW-1185">Reference proteome</keyword>
<dbReference type="EMBL" id="AP027151">
    <property type="protein sequence ID" value="BDV43574.1"/>
    <property type="molecule type" value="Genomic_DNA"/>
</dbReference>
<sequence length="69" mass="7433">MGERLLVMGAEKEEAGVRGQGERRFAEAEMFTIHSYPLGPAWPALVDASDRECGTDTAGWPDDGARLPG</sequence>
<accession>A0ABN6VU27</accession>
<proteinExistence type="predicted"/>